<dbReference type="Gene3D" id="3.30.70.270">
    <property type="match status" value="2"/>
</dbReference>
<dbReference type="EC" id="2.7.7.49" evidence="1"/>
<dbReference type="GO" id="GO:0003964">
    <property type="term" value="F:RNA-directed DNA polymerase activity"/>
    <property type="evidence" value="ECO:0007669"/>
    <property type="project" value="UniProtKB-EC"/>
</dbReference>
<keyword evidence="7" id="KW-0255">Endonuclease</keyword>
<dbReference type="InterPro" id="IPR036875">
    <property type="entry name" value="Znf_CCHC_sf"/>
</dbReference>
<dbReference type="InterPro" id="IPR041588">
    <property type="entry name" value="Integrase_H2C2"/>
</dbReference>
<proteinExistence type="predicted"/>
<feature type="domain" description="Integrase catalytic" evidence="12">
    <location>
        <begin position="1013"/>
        <end position="1185"/>
    </location>
</feature>
<evidence type="ECO:0000256" key="7">
    <source>
        <dbReference type="ARBA" id="ARBA00022759"/>
    </source>
</evidence>
<reference evidence="13 14" key="1">
    <citation type="submission" date="2015-04" db="EMBL/GenBank/DDBJ databases">
        <title>Lasius niger genome sequencing.</title>
        <authorList>
            <person name="Konorov E.A."/>
            <person name="Nikitin M.A."/>
            <person name="Kirill M.V."/>
            <person name="Chang P."/>
        </authorList>
    </citation>
    <scope>NUCLEOTIDE SEQUENCE [LARGE SCALE GENOMIC DNA]</scope>
    <source>
        <tissue evidence="13">Whole</tissue>
    </source>
</reference>
<evidence type="ECO:0000259" key="11">
    <source>
        <dbReference type="PROSITE" id="PS50878"/>
    </source>
</evidence>
<keyword evidence="2" id="KW-0645">Protease</keyword>
<dbReference type="EMBL" id="LBMM01009301">
    <property type="protein sequence ID" value="KMQ88234.1"/>
    <property type="molecule type" value="Genomic_DNA"/>
</dbReference>
<name>A0A0J7KDI4_LASNI</name>
<feature type="region of interest" description="Disordered" evidence="10">
    <location>
        <begin position="251"/>
        <end position="299"/>
    </location>
</feature>
<dbReference type="InterPro" id="IPR012337">
    <property type="entry name" value="RNaseH-like_sf"/>
</dbReference>
<dbReference type="Gene3D" id="3.30.420.10">
    <property type="entry name" value="Ribonuclease H-like superfamily/Ribonuclease H"/>
    <property type="match status" value="1"/>
</dbReference>
<dbReference type="Gene3D" id="4.10.60.10">
    <property type="entry name" value="Zinc finger, CCHC-type"/>
    <property type="match status" value="1"/>
</dbReference>
<gene>
    <name evidence="13" type="ORF">RF55_12312</name>
</gene>
<evidence type="ECO:0000256" key="2">
    <source>
        <dbReference type="ARBA" id="ARBA00022670"/>
    </source>
</evidence>
<dbReference type="PaxDb" id="67767-A0A0J7KDI4"/>
<dbReference type="PANTHER" id="PTHR37984">
    <property type="entry name" value="PROTEIN CBG26694"/>
    <property type="match status" value="1"/>
</dbReference>
<dbReference type="FunFam" id="1.10.340.70:FF:000003">
    <property type="entry name" value="Protein CBG25708"/>
    <property type="match status" value="1"/>
</dbReference>
<dbReference type="Proteomes" id="UP000036403">
    <property type="component" value="Unassembled WGS sequence"/>
</dbReference>
<dbReference type="OrthoDB" id="7700397at2759"/>
<dbReference type="Pfam" id="PF00665">
    <property type="entry name" value="rve"/>
    <property type="match status" value="1"/>
</dbReference>
<keyword evidence="7" id="KW-0378">Hydrolase</keyword>
<dbReference type="GO" id="GO:0042575">
    <property type="term" value="C:DNA polymerase complex"/>
    <property type="evidence" value="ECO:0007669"/>
    <property type="project" value="UniProtKB-ARBA"/>
</dbReference>
<evidence type="ECO:0000313" key="14">
    <source>
        <dbReference type="Proteomes" id="UP000036403"/>
    </source>
</evidence>
<keyword evidence="9" id="KW-0511">Multifunctional enzyme</keyword>
<evidence type="ECO:0000256" key="8">
    <source>
        <dbReference type="ARBA" id="ARBA00023125"/>
    </source>
</evidence>
<protein>
    <recommendedName>
        <fullName evidence="1">RNA-directed DNA polymerase</fullName>
        <ecNumber evidence="1">2.7.7.49</ecNumber>
    </recommendedName>
</protein>
<dbReference type="CDD" id="cd09274">
    <property type="entry name" value="RNase_HI_RT_Ty3"/>
    <property type="match status" value="1"/>
</dbReference>
<dbReference type="InterPro" id="IPR000477">
    <property type="entry name" value="RT_dom"/>
</dbReference>
<comment type="caution">
    <text evidence="13">The sequence shown here is derived from an EMBL/GenBank/DDBJ whole genome shotgun (WGS) entry which is preliminary data.</text>
</comment>
<dbReference type="FunFam" id="3.30.420.10:FF:000063">
    <property type="entry name" value="Retrovirus-related Pol polyprotein from transposon 297-like Protein"/>
    <property type="match status" value="1"/>
</dbReference>
<dbReference type="InterPro" id="IPR043128">
    <property type="entry name" value="Rev_trsase/Diguanyl_cyclase"/>
</dbReference>
<dbReference type="STRING" id="67767.A0A0J7KDI4"/>
<keyword evidence="5" id="KW-0540">Nuclease</keyword>
<dbReference type="Gene3D" id="3.10.10.10">
    <property type="entry name" value="HIV Type 1 Reverse Transcriptase, subunit A, domain 1"/>
    <property type="match status" value="1"/>
</dbReference>
<dbReference type="GO" id="GO:0004519">
    <property type="term" value="F:endonuclease activity"/>
    <property type="evidence" value="ECO:0007669"/>
    <property type="project" value="UniProtKB-KW"/>
</dbReference>
<evidence type="ECO:0000313" key="13">
    <source>
        <dbReference type="EMBL" id="KMQ88234.1"/>
    </source>
</evidence>
<dbReference type="SUPFAM" id="SSF50630">
    <property type="entry name" value="Acid proteases"/>
    <property type="match status" value="1"/>
</dbReference>
<feature type="domain" description="Reverse transcriptase" evidence="11">
    <location>
        <begin position="476"/>
        <end position="654"/>
    </location>
</feature>
<dbReference type="Pfam" id="PF00078">
    <property type="entry name" value="RVT_1"/>
    <property type="match status" value="1"/>
</dbReference>
<evidence type="ECO:0000256" key="3">
    <source>
        <dbReference type="ARBA" id="ARBA00022679"/>
    </source>
</evidence>
<dbReference type="Gene3D" id="1.10.340.70">
    <property type="match status" value="1"/>
</dbReference>
<evidence type="ECO:0000256" key="9">
    <source>
        <dbReference type="ARBA" id="ARBA00023268"/>
    </source>
</evidence>
<feature type="compositionally biased region" description="Acidic residues" evidence="10">
    <location>
        <begin position="275"/>
        <end position="286"/>
    </location>
</feature>
<dbReference type="Pfam" id="PF17921">
    <property type="entry name" value="Integrase_H2C2"/>
    <property type="match status" value="1"/>
</dbReference>
<dbReference type="GO" id="GO:0008270">
    <property type="term" value="F:zinc ion binding"/>
    <property type="evidence" value="ECO:0007669"/>
    <property type="project" value="InterPro"/>
</dbReference>
<dbReference type="PROSITE" id="PS50994">
    <property type="entry name" value="INTEGRASE"/>
    <property type="match status" value="1"/>
</dbReference>
<evidence type="ECO:0000256" key="10">
    <source>
        <dbReference type="SAM" id="MobiDB-lite"/>
    </source>
</evidence>
<dbReference type="InterPro" id="IPR043502">
    <property type="entry name" value="DNA/RNA_pol_sf"/>
</dbReference>
<feature type="compositionally biased region" description="Polar residues" evidence="10">
    <location>
        <begin position="288"/>
        <end position="299"/>
    </location>
</feature>
<evidence type="ECO:0000256" key="6">
    <source>
        <dbReference type="ARBA" id="ARBA00022750"/>
    </source>
</evidence>
<keyword evidence="6" id="KW-0064">Aspartyl protease</keyword>
<dbReference type="GO" id="GO:0015074">
    <property type="term" value="P:DNA integration"/>
    <property type="evidence" value="ECO:0007669"/>
    <property type="project" value="InterPro"/>
</dbReference>
<accession>A0A0J7KDI4</accession>
<evidence type="ECO:0000256" key="5">
    <source>
        <dbReference type="ARBA" id="ARBA00022722"/>
    </source>
</evidence>
<dbReference type="CDD" id="cd01647">
    <property type="entry name" value="RT_LTR"/>
    <property type="match status" value="1"/>
</dbReference>
<dbReference type="InterPro" id="IPR050951">
    <property type="entry name" value="Retrovirus_Pol_polyprotein"/>
</dbReference>
<evidence type="ECO:0000259" key="12">
    <source>
        <dbReference type="PROSITE" id="PS50994"/>
    </source>
</evidence>
<dbReference type="GO" id="GO:0006508">
    <property type="term" value="P:proteolysis"/>
    <property type="evidence" value="ECO:0007669"/>
    <property type="project" value="UniProtKB-KW"/>
</dbReference>
<dbReference type="InterPro" id="IPR041577">
    <property type="entry name" value="RT_RNaseH_2"/>
</dbReference>
<dbReference type="SUPFAM" id="SSF53098">
    <property type="entry name" value="Ribonuclease H-like"/>
    <property type="match status" value="1"/>
</dbReference>
<dbReference type="SMART" id="SM00343">
    <property type="entry name" value="ZnF_C2HC"/>
    <property type="match status" value="2"/>
</dbReference>
<dbReference type="InterPro" id="IPR001878">
    <property type="entry name" value="Znf_CCHC"/>
</dbReference>
<keyword evidence="8" id="KW-0238">DNA-binding</keyword>
<dbReference type="GO" id="GO:0004190">
    <property type="term" value="F:aspartic-type endopeptidase activity"/>
    <property type="evidence" value="ECO:0007669"/>
    <property type="project" value="UniProtKB-KW"/>
</dbReference>
<dbReference type="InterPro" id="IPR036397">
    <property type="entry name" value="RNaseH_sf"/>
</dbReference>
<dbReference type="SUPFAM" id="SSF56672">
    <property type="entry name" value="DNA/RNA polymerases"/>
    <property type="match status" value="1"/>
</dbReference>
<dbReference type="PROSITE" id="PS50878">
    <property type="entry name" value="RT_POL"/>
    <property type="match status" value="1"/>
</dbReference>
<keyword evidence="14" id="KW-1185">Reference proteome</keyword>
<dbReference type="InterPro" id="IPR001584">
    <property type="entry name" value="Integrase_cat-core"/>
</dbReference>
<dbReference type="InterPro" id="IPR021109">
    <property type="entry name" value="Peptidase_aspartic_dom_sf"/>
</dbReference>
<dbReference type="GO" id="GO:0003677">
    <property type="term" value="F:DNA binding"/>
    <property type="evidence" value="ECO:0007669"/>
    <property type="project" value="UniProtKB-KW"/>
</dbReference>
<sequence length="1291" mass="147873">MAKSIGKLSEFIPEIQSWEDYIEQFEFYLEANNINEGSKKRSTLLTAVGAKIYPTIKSFCLPMAPKDVPYDDIIKNCKEHFGKPTNVLLNRVQFHKRDQLENESLQDFVRELRKLAQDCKFGGPNEKLPLEIMLRDRFVAGIKNEELQRYLCRRHEELETDTTPDGLTLSKALEIARNVESTADQQKQIRQREAFSVNKITNKNKRYESKGSREKGCYRCGFKNHTSEKCFFKNEKCGTCSKTGHLSRACRSKQRASKDEKARPKRAHRVKDASSDEDISREEDSDSNTNAIVNKTNSSENNEEYNVTVEINSIPCTFEIDNGAHVSLINRETYKKIWPSTEPNWSKREIKLFAYGKKRLDVLGSTKVWVKYGKHEAKLPLTVTEGTIGPNLLGRNWFENLGIKITGVQRIEKTETTYAKMINEFPSLTSSKLEGHHGTPINIQLKEGAKPKFKKARRVPYALQEATSEALKSMETQGMLIPVMQSEWATPAHFVKKTNGKIRVVGDYKDTVNPEIKDSEYPIPTVSEAFATLNGGKLFSQIDLQNAYKQLKVDKQTSEILTISTPIGLFRVTRLLDGLSAAPRIFQHYMTKILQGIPGVQIYIDNIKIQGRFKKEHDTRVKEVLKRLHEANLKINMDKSVFGVKTMEFLGHTISENGISPMKNKLRAIEKIPVPKDKRDLQVFLGGINFYARFIKNRAKIAEPLHRMLDEGNKWKWGDAEQKAFTTLKKKLMGSEVLTHYDDKLPLVVSADASPIGIGAILAHEMPDGSERAIEYSSKTLTKTQRNYSQIEREALALIKATEHFHQYLAGRKFKLITDHKPLLGIFKRNSKDTQKLSPKLERYKITLSAYDYELIHRPGKKHGNVDMLSRFSLQEETSENEKISNVLMLEAIKKNPISAKDIKEETKEDEVLKRIKTYIKKGWPKRISPTIKNFWTKRNELTTQEGCIVRGDRVIVPQKLQREILKYLHLNHSGIVATKAYARSYVWWPGIDKDIETMISNCDRCQETRNNPPRAPIENWEIPVNPWTRIHIDFAGPFQGQTFLIVVDATSKWLEVSRISSTTSKRVIEELRKIFATFGTPKSIVSDNDTSFKSAEMAAFTKKNGIKHIFIAPYHPAANGQAERAVQTTKRNLKILVEGNWEEKVSRFLLKQHTTPSTTTGLTPAEIMMNRKLHTPLDLIKPENNTKKPTTTETPVGTRKLKINERVRMRVYHGKSGPKWARAIVIKKTGPLSYEVRQEETGIIHNRHINQLIKIKPESAVEQKTTTKTRILTKKENRENHYTLRSKAHN</sequence>
<dbReference type="Gene3D" id="2.40.70.10">
    <property type="entry name" value="Acid Proteases"/>
    <property type="match status" value="1"/>
</dbReference>
<keyword evidence="3" id="KW-0808">Transferase</keyword>
<evidence type="ECO:0000256" key="4">
    <source>
        <dbReference type="ARBA" id="ARBA00022695"/>
    </source>
</evidence>
<dbReference type="FunFam" id="3.30.70.270:FF:000026">
    <property type="entry name" value="Transposon Ty3-G Gag-Pol polyprotein"/>
    <property type="match status" value="1"/>
</dbReference>
<keyword evidence="4" id="KW-0548">Nucleotidyltransferase</keyword>
<dbReference type="Pfam" id="PF17919">
    <property type="entry name" value="RT_RNaseH_2"/>
    <property type="match status" value="1"/>
</dbReference>
<organism evidence="13 14">
    <name type="scientific">Lasius niger</name>
    <name type="common">Black garden ant</name>
    <dbReference type="NCBI Taxonomy" id="67767"/>
    <lineage>
        <taxon>Eukaryota</taxon>
        <taxon>Metazoa</taxon>
        <taxon>Ecdysozoa</taxon>
        <taxon>Arthropoda</taxon>
        <taxon>Hexapoda</taxon>
        <taxon>Insecta</taxon>
        <taxon>Pterygota</taxon>
        <taxon>Neoptera</taxon>
        <taxon>Endopterygota</taxon>
        <taxon>Hymenoptera</taxon>
        <taxon>Apocrita</taxon>
        <taxon>Aculeata</taxon>
        <taxon>Formicoidea</taxon>
        <taxon>Formicidae</taxon>
        <taxon>Formicinae</taxon>
        <taxon>Lasius</taxon>
        <taxon>Lasius</taxon>
    </lineage>
</organism>
<evidence type="ECO:0000256" key="1">
    <source>
        <dbReference type="ARBA" id="ARBA00012493"/>
    </source>
</evidence>
<dbReference type="PANTHER" id="PTHR37984:SF5">
    <property type="entry name" value="PROTEIN NYNRIN-LIKE"/>
    <property type="match status" value="1"/>
</dbReference>
<dbReference type="SUPFAM" id="SSF57756">
    <property type="entry name" value="Retrovirus zinc finger-like domains"/>
    <property type="match status" value="1"/>
</dbReference>